<gene>
    <name evidence="2" type="ORF">Tci_462419</name>
</gene>
<feature type="region of interest" description="Disordered" evidence="1">
    <location>
        <begin position="1"/>
        <end position="56"/>
    </location>
</feature>
<dbReference type="EMBL" id="BKCJ010220982">
    <property type="protein sequence ID" value="GEY90445.1"/>
    <property type="molecule type" value="Genomic_DNA"/>
</dbReference>
<protein>
    <submittedName>
        <fullName evidence="2">Uncharacterized protein</fullName>
    </submittedName>
</protein>
<evidence type="ECO:0000313" key="2">
    <source>
        <dbReference type="EMBL" id="GEY90445.1"/>
    </source>
</evidence>
<sequence>MDGGGKQLVVNKQKRRPRKNVTMPDPSEPTPQKKRGRPSGSGTKHRAADVDHNGKGNIIDHIDDLENMIQNLEVLFNRASKERPGNKDIQ</sequence>
<comment type="caution">
    <text evidence="2">The sequence shown here is derived from an EMBL/GenBank/DDBJ whole genome shotgun (WGS) entry which is preliminary data.</text>
</comment>
<feature type="compositionally biased region" description="Basic and acidic residues" evidence="1">
    <location>
        <begin position="46"/>
        <end position="56"/>
    </location>
</feature>
<dbReference type="AlphaFoldDB" id="A0A699HX29"/>
<reference evidence="2" key="1">
    <citation type="journal article" date="2019" name="Sci. Rep.">
        <title>Draft genome of Tanacetum cinerariifolium, the natural source of mosquito coil.</title>
        <authorList>
            <person name="Yamashiro T."/>
            <person name="Shiraishi A."/>
            <person name="Satake H."/>
            <person name="Nakayama K."/>
        </authorList>
    </citation>
    <scope>NUCLEOTIDE SEQUENCE</scope>
</reference>
<name>A0A699HX29_TANCI</name>
<proteinExistence type="predicted"/>
<organism evidence="2">
    <name type="scientific">Tanacetum cinerariifolium</name>
    <name type="common">Dalmatian daisy</name>
    <name type="synonym">Chrysanthemum cinerariifolium</name>
    <dbReference type="NCBI Taxonomy" id="118510"/>
    <lineage>
        <taxon>Eukaryota</taxon>
        <taxon>Viridiplantae</taxon>
        <taxon>Streptophyta</taxon>
        <taxon>Embryophyta</taxon>
        <taxon>Tracheophyta</taxon>
        <taxon>Spermatophyta</taxon>
        <taxon>Magnoliopsida</taxon>
        <taxon>eudicotyledons</taxon>
        <taxon>Gunneridae</taxon>
        <taxon>Pentapetalae</taxon>
        <taxon>asterids</taxon>
        <taxon>campanulids</taxon>
        <taxon>Asterales</taxon>
        <taxon>Asteraceae</taxon>
        <taxon>Asteroideae</taxon>
        <taxon>Anthemideae</taxon>
        <taxon>Anthemidinae</taxon>
        <taxon>Tanacetum</taxon>
    </lineage>
</organism>
<evidence type="ECO:0000256" key="1">
    <source>
        <dbReference type="SAM" id="MobiDB-lite"/>
    </source>
</evidence>
<accession>A0A699HX29</accession>